<gene>
    <name evidence="3" type="ORF">CWE10_12310</name>
</gene>
<dbReference type="AlphaFoldDB" id="A0A953I4Z9"/>
<dbReference type="OMA" id="ICYPIVE"/>
<dbReference type="EMBL" id="PIUK01000125">
    <property type="protein sequence ID" value="MBY6276972.1"/>
    <property type="molecule type" value="Genomic_DNA"/>
</dbReference>
<name>A0A953I4Z9_SYMTR</name>
<sequence length="251" mass="27800">MAVHVIVLAGAANGGPLREVSSAPNEALVEINGKPMIQYVIDALQEARSIGRIVIVAPPGQLEPHVSGRNLEFVPSRDHIVDNILEALKVLQPEDRFLVISSDVPLITGQIVDDLIALCAQRPADLYYPIVERKVAEERYPGVQRTYVRLREGTFTGGNVFLVHPSIVDRVAPKVRAFLDYRKSPLKMVSLLGWGFTLRYLLLRNLSLRELEEKVSRMLDINGAVVVCPWPEVGIDVDKPSDLGLVESLLK</sequence>
<dbReference type="SUPFAM" id="SSF53448">
    <property type="entry name" value="Nucleotide-diphospho-sugar transferases"/>
    <property type="match status" value="1"/>
</dbReference>
<evidence type="ECO:0000256" key="1">
    <source>
        <dbReference type="ARBA" id="ARBA00022679"/>
    </source>
</evidence>
<dbReference type="Pfam" id="PF12804">
    <property type="entry name" value="NTP_transf_3"/>
    <property type="match status" value="1"/>
</dbReference>
<dbReference type="PANTHER" id="PTHR19136">
    <property type="entry name" value="MOLYBDENUM COFACTOR GUANYLYLTRANSFERASE"/>
    <property type="match status" value="1"/>
</dbReference>
<evidence type="ECO:0000313" key="3">
    <source>
        <dbReference type="EMBL" id="MBY6276972.1"/>
    </source>
</evidence>
<accession>A0A953I4Z9</accession>
<comment type="caution">
    <text evidence="3">The sequence shown here is derived from an EMBL/GenBank/DDBJ whole genome shotgun (WGS) entry which is preliminary data.</text>
</comment>
<evidence type="ECO:0000259" key="2">
    <source>
        <dbReference type="Pfam" id="PF12804"/>
    </source>
</evidence>
<evidence type="ECO:0000313" key="4">
    <source>
        <dbReference type="Proteomes" id="UP000732377"/>
    </source>
</evidence>
<reference evidence="3" key="1">
    <citation type="submission" date="2017-11" db="EMBL/GenBank/DDBJ databases">
        <title>Three new genomes from thermophilic consortium.</title>
        <authorList>
            <person name="Quaggio R."/>
            <person name="Amgarten D."/>
            <person name="Setubal J.C."/>
        </authorList>
    </citation>
    <scope>NUCLEOTIDE SEQUENCE</scope>
    <source>
        <strain evidence="3">ZCTH01-B2</strain>
    </source>
</reference>
<keyword evidence="1" id="KW-0808">Transferase</keyword>
<dbReference type="InterPro" id="IPR029044">
    <property type="entry name" value="Nucleotide-diphossugar_trans"/>
</dbReference>
<dbReference type="Gene3D" id="3.90.550.10">
    <property type="entry name" value="Spore Coat Polysaccharide Biosynthesis Protein SpsA, Chain A"/>
    <property type="match status" value="1"/>
</dbReference>
<dbReference type="RefSeq" id="WP_011197358.1">
    <property type="nucleotide sequence ID" value="NZ_JACSIR010000135.1"/>
</dbReference>
<dbReference type="InterPro" id="IPR025877">
    <property type="entry name" value="MobA-like_NTP_Trfase"/>
</dbReference>
<proteinExistence type="predicted"/>
<feature type="domain" description="MobA-like NTP transferase" evidence="2">
    <location>
        <begin position="25"/>
        <end position="135"/>
    </location>
</feature>
<protein>
    <recommendedName>
        <fullName evidence="2">MobA-like NTP transferase domain-containing protein</fullName>
    </recommendedName>
</protein>
<dbReference type="PANTHER" id="PTHR19136:SF81">
    <property type="entry name" value="MOLYBDENUM COFACTOR GUANYLYLTRANSFERASE"/>
    <property type="match status" value="1"/>
</dbReference>
<dbReference type="GO" id="GO:0016779">
    <property type="term" value="F:nucleotidyltransferase activity"/>
    <property type="evidence" value="ECO:0007669"/>
    <property type="project" value="UniProtKB-ARBA"/>
</dbReference>
<organism evidence="3 4">
    <name type="scientific">Symbiobacterium thermophilum</name>
    <dbReference type="NCBI Taxonomy" id="2734"/>
    <lineage>
        <taxon>Bacteria</taxon>
        <taxon>Bacillati</taxon>
        <taxon>Bacillota</taxon>
        <taxon>Clostridia</taxon>
        <taxon>Eubacteriales</taxon>
        <taxon>Symbiobacteriaceae</taxon>
        <taxon>Symbiobacterium</taxon>
    </lineage>
</organism>
<dbReference type="Proteomes" id="UP000732377">
    <property type="component" value="Unassembled WGS sequence"/>
</dbReference>